<evidence type="ECO:0000313" key="2">
    <source>
        <dbReference type="Proteomes" id="UP001497516"/>
    </source>
</evidence>
<proteinExistence type="predicted"/>
<keyword evidence="2" id="KW-1185">Reference proteome</keyword>
<organism evidence="1 2">
    <name type="scientific">Linum trigynum</name>
    <dbReference type="NCBI Taxonomy" id="586398"/>
    <lineage>
        <taxon>Eukaryota</taxon>
        <taxon>Viridiplantae</taxon>
        <taxon>Streptophyta</taxon>
        <taxon>Embryophyta</taxon>
        <taxon>Tracheophyta</taxon>
        <taxon>Spermatophyta</taxon>
        <taxon>Magnoliopsida</taxon>
        <taxon>eudicotyledons</taxon>
        <taxon>Gunneridae</taxon>
        <taxon>Pentapetalae</taxon>
        <taxon>rosids</taxon>
        <taxon>fabids</taxon>
        <taxon>Malpighiales</taxon>
        <taxon>Linaceae</taxon>
        <taxon>Linum</taxon>
    </lineage>
</organism>
<accession>A0AAV2DAE6</accession>
<sequence length="87" mass="9776">MELTCSTSSSLSLRTSATTTHSKVSYHLQTKIPIKPIAKTKYFPDFLLRSSKLSLPTRLGSQKNCSQLVGSRVQRSNYIWDVINSEL</sequence>
<protein>
    <submittedName>
        <fullName evidence="1">Uncharacterized protein</fullName>
    </submittedName>
</protein>
<dbReference type="EMBL" id="OZ034815">
    <property type="protein sequence ID" value="CAL1370850.1"/>
    <property type="molecule type" value="Genomic_DNA"/>
</dbReference>
<dbReference type="AlphaFoldDB" id="A0AAV2DAE6"/>
<dbReference type="Proteomes" id="UP001497516">
    <property type="component" value="Chromosome 2"/>
</dbReference>
<reference evidence="1 2" key="1">
    <citation type="submission" date="2024-04" db="EMBL/GenBank/DDBJ databases">
        <authorList>
            <person name="Fracassetti M."/>
        </authorList>
    </citation>
    <scope>NUCLEOTIDE SEQUENCE [LARGE SCALE GENOMIC DNA]</scope>
</reference>
<evidence type="ECO:0000313" key="1">
    <source>
        <dbReference type="EMBL" id="CAL1370850.1"/>
    </source>
</evidence>
<name>A0AAV2DAE6_9ROSI</name>
<gene>
    <name evidence="1" type="ORF">LTRI10_LOCUS12944</name>
</gene>